<dbReference type="InParanoid" id="A0A420WJU8"/>
<keyword evidence="2" id="KW-1185">Reference proteome</keyword>
<reference evidence="1 2" key="1">
    <citation type="submission" date="2018-10" db="EMBL/GenBank/DDBJ databases">
        <title>Genomic Encyclopedia of Type Strains, Phase IV (KMG-IV): sequencing the most valuable type-strain genomes for metagenomic binning, comparative biology and taxonomic classification.</title>
        <authorList>
            <person name="Goeker M."/>
        </authorList>
    </citation>
    <scope>NUCLEOTIDE SEQUENCE [LARGE SCALE GENOMIC DNA]</scope>
    <source>
        <strain evidence="1 2">DSM 22008</strain>
    </source>
</reference>
<dbReference type="SUPFAM" id="SSF55298">
    <property type="entry name" value="YjgF-like"/>
    <property type="match status" value="1"/>
</dbReference>
<dbReference type="InterPro" id="IPR035959">
    <property type="entry name" value="RutC-like_sf"/>
</dbReference>
<dbReference type="Proteomes" id="UP000282211">
    <property type="component" value="Unassembled WGS sequence"/>
</dbReference>
<dbReference type="Pfam" id="PF01042">
    <property type="entry name" value="Ribonuc_L-PSP"/>
    <property type="match status" value="1"/>
</dbReference>
<dbReference type="EMBL" id="RBII01000001">
    <property type="protein sequence ID" value="RKQ71202.1"/>
    <property type="molecule type" value="Genomic_DNA"/>
</dbReference>
<gene>
    <name evidence="1" type="ORF">DES40_0515</name>
</gene>
<protein>
    <submittedName>
        <fullName evidence="1">Enamine deaminase RidA (YjgF/YER057c/UK114 family)</fullName>
    </submittedName>
</protein>
<dbReference type="AlphaFoldDB" id="A0A420WJU8"/>
<proteinExistence type="predicted"/>
<sequence>MSVIKKVKSGAKMEDIVGYSRVVAVDNMVFVSNTAGRDPETGEMPESFKEQAENTIATIERSLKAVGSCLEDIVAYRAYAPNSDDLKVAAEVLGATFRGIDPCCTMTCSPLAAPYYKFEMEATAIIGASKRTVETIDI</sequence>
<dbReference type="InterPro" id="IPR006175">
    <property type="entry name" value="YjgF/YER057c/UK114"/>
</dbReference>
<dbReference type="Gene3D" id="3.30.1330.40">
    <property type="entry name" value="RutC-like"/>
    <property type="match status" value="1"/>
</dbReference>
<organism evidence="1 2">
    <name type="scientific">Litorimonas taeanensis</name>
    <dbReference type="NCBI Taxonomy" id="568099"/>
    <lineage>
        <taxon>Bacteria</taxon>
        <taxon>Pseudomonadati</taxon>
        <taxon>Pseudomonadota</taxon>
        <taxon>Alphaproteobacteria</taxon>
        <taxon>Maricaulales</taxon>
        <taxon>Robiginitomaculaceae</taxon>
    </lineage>
</organism>
<dbReference type="OrthoDB" id="9783572at2"/>
<accession>A0A420WJU8</accession>
<dbReference type="PANTHER" id="PTHR43857">
    <property type="entry name" value="BLR7761 PROTEIN"/>
    <property type="match status" value="1"/>
</dbReference>
<evidence type="ECO:0000313" key="2">
    <source>
        <dbReference type="Proteomes" id="UP000282211"/>
    </source>
</evidence>
<name>A0A420WJU8_9PROT</name>
<dbReference type="PANTHER" id="PTHR43857:SF1">
    <property type="entry name" value="YJGH FAMILY PROTEIN"/>
    <property type="match status" value="1"/>
</dbReference>
<dbReference type="RefSeq" id="WP_121099001.1">
    <property type="nucleotide sequence ID" value="NZ_RBII01000001.1"/>
</dbReference>
<evidence type="ECO:0000313" key="1">
    <source>
        <dbReference type="EMBL" id="RKQ71202.1"/>
    </source>
</evidence>
<comment type="caution">
    <text evidence="1">The sequence shown here is derived from an EMBL/GenBank/DDBJ whole genome shotgun (WGS) entry which is preliminary data.</text>
</comment>